<dbReference type="InterPro" id="IPR036010">
    <property type="entry name" value="2Fe-2S_ferredoxin-like_sf"/>
</dbReference>
<dbReference type="InterPro" id="IPR036683">
    <property type="entry name" value="CO_DH_flav_C_dom_sf"/>
</dbReference>
<dbReference type="EMBL" id="JAPWTJ010000006">
    <property type="protein sequence ID" value="KAJ8985873.1"/>
    <property type="molecule type" value="Genomic_DNA"/>
</dbReference>
<evidence type="ECO:0000256" key="8">
    <source>
        <dbReference type="ARBA" id="ARBA00023014"/>
    </source>
</evidence>
<dbReference type="InterPro" id="IPR016208">
    <property type="entry name" value="Ald_Oxase/xanthine_DH-like"/>
</dbReference>
<dbReference type="InterPro" id="IPR002346">
    <property type="entry name" value="Mopterin_DH_FAD-bd"/>
</dbReference>
<dbReference type="PROSITE" id="PS51085">
    <property type="entry name" value="2FE2S_FER_2"/>
    <property type="match status" value="1"/>
</dbReference>
<comment type="subunit">
    <text evidence="2">Homodimer.</text>
</comment>
<dbReference type="SUPFAM" id="SSF55447">
    <property type="entry name" value="CO dehydrogenase flavoprotein C-terminal domain-like"/>
    <property type="match status" value="1"/>
</dbReference>
<dbReference type="Gene3D" id="3.90.1170.50">
    <property type="entry name" value="Aldehyde oxidase/xanthine dehydrogenase, a/b hammerhead"/>
    <property type="match status" value="1"/>
</dbReference>
<evidence type="ECO:0000256" key="3">
    <source>
        <dbReference type="ARBA" id="ARBA00022505"/>
    </source>
</evidence>
<evidence type="ECO:0000256" key="6">
    <source>
        <dbReference type="ARBA" id="ARBA00023002"/>
    </source>
</evidence>
<dbReference type="PROSITE" id="PS51387">
    <property type="entry name" value="FAD_PCMH"/>
    <property type="match status" value="1"/>
</dbReference>
<keyword evidence="13" id="KW-1185">Reference proteome</keyword>
<dbReference type="InterPro" id="IPR012675">
    <property type="entry name" value="Beta-grasp_dom_sf"/>
</dbReference>
<dbReference type="InterPro" id="IPR002888">
    <property type="entry name" value="2Fe-2S-bd"/>
</dbReference>
<dbReference type="SUPFAM" id="SSF47741">
    <property type="entry name" value="CO dehydrogenase ISP C-domain like"/>
    <property type="match status" value="1"/>
</dbReference>
<dbReference type="Gene3D" id="3.30.390.50">
    <property type="entry name" value="CO dehydrogenase flavoprotein, C-terminal domain"/>
    <property type="match status" value="1"/>
</dbReference>
<dbReference type="SUPFAM" id="SSF54665">
    <property type="entry name" value="CO dehydrogenase molybdoprotein N-domain-like"/>
    <property type="match status" value="1"/>
</dbReference>
<accession>A0ABQ9K5Z2</accession>
<evidence type="ECO:0000256" key="5">
    <source>
        <dbReference type="ARBA" id="ARBA00022723"/>
    </source>
</evidence>
<dbReference type="Gene3D" id="3.30.465.10">
    <property type="match status" value="1"/>
</dbReference>
<dbReference type="InterPro" id="IPR006058">
    <property type="entry name" value="2Fe2S_fd_BS"/>
</dbReference>
<evidence type="ECO:0000256" key="7">
    <source>
        <dbReference type="ARBA" id="ARBA00023004"/>
    </source>
</evidence>
<dbReference type="PANTHER" id="PTHR11908:SF132">
    <property type="entry name" value="ALDEHYDE OXIDASE 1-RELATED"/>
    <property type="match status" value="1"/>
</dbReference>
<dbReference type="InterPro" id="IPR001041">
    <property type="entry name" value="2Fe-2S_ferredoxin-type"/>
</dbReference>
<dbReference type="InterPro" id="IPR008274">
    <property type="entry name" value="AldOxase/xan_DH_MoCoBD1"/>
</dbReference>
<feature type="domain" description="2Fe-2S ferredoxin-type" evidence="10">
    <location>
        <begin position="5"/>
        <end position="94"/>
    </location>
</feature>
<dbReference type="PROSITE" id="PS00197">
    <property type="entry name" value="2FE2S_FER_1"/>
    <property type="match status" value="1"/>
</dbReference>
<dbReference type="InterPro" id="IPR036884">
    <property type="entry name" value="2Fe-2S-bd_dom_sf"/>
</dbReference>
<gene>
    <name evidence="12" type="ORF">NQ317_006247</name>
</gene>
<keyword evidence="3" id="KW-0500">Molybdenum</keyword>
<dbReference type="CDD" id="cd00207">
    <property type="entry name" value="fer2"/>
    <property type="match status" value="1"/>
</dbReference>
<keyword evidence="4" id="KW-0001">2Fe-2S</keyword>
<keyword evidence="8" id="KW-0411">Iron-sulfur</keyword>
<comment type="caution">
    <text evidence="12">The sequence shown here is derived from an EMBL/GenBank/DDBJ whole genome shotgun (WGS) entry which is preliminary data.</text>
</comment>
<dbReference type="Proteomes" id="UP001162164">
    <property type="component" value="Unassembled WGS sequence"/>
</dbReference>
<dbReference type="InterPro" id="IPR016169">
    <property type="entry name" value="FAD-bd_PCMH_sub2"/>
</dbReference>
<dbReference type="SUPFAM" id="SSF56003">
    <property type="entry name" value="Molybdenum cofactor-binding domain"/>
    <property type="match status" value="1"/>
</dbReference>
<dbReference type="SUPFAM" id="SSF56176">
    <property type="entry name" value="FAD-binding/transporter-associated domain-like"/>
    <property type="match status" value="1"/>
</dbReference>
<keyword evidence="5" id="KW-0479">Metal-binding</keyword>
<protein>
    <submittedName>
        <fullName evidence="12">Uncharacterized protein</fullName>
    </submittedName>
</protein>
<dbReference type="Gene3D" id="3.10.20.30">
    <property type="match status" value="1"/>
</dbReference>
<evidence type="ECO:0000256" key="4">
    <source>
        <dbReference type="ARBA" id="ARBA00022714"/>
    </source>
</evidence>
<dbReference type="Pfam" id="PF02738">
    <property type="entry name" value="MoCoBD_1"/>
    <property type="match status" value="1"/>
</dbReference>
<comment type="subcellular location">
    <subcellularLocation>
        <location evidence="1">Peroxisome</location>
    </subcellularLocation>
</comment>
<dbReference type="Pfam" id="PF00111">
    <property type="entry name" value="Fer2"/>
    <property type="match status" value="1"/>
</dbReference>
<sequence length="827" mass="93497">MDLVKNIVIFVNGNKYTVDSSKVTPQTTLNDYLRNDLLLTGTKRMCLEGGCGACIVSVSRINPRTEKLETFSVNSCLISIFSCYGWDIYTIEGLGTSNSPHPIQRVLTKFNGTQCGYCTPGMIMNMYALQKALGDLTMKEVDNSFGGNICRCTGYRPILSGFKSLCSDASSDLIDQCPDIEEINGCKNDCGNKCALSLATPFYFKLGQKIMDKMICFRLSNLFMMAKRLTCWLQEIREEGCTKVENDYDVYIDILNVSELLGHEINKDKVVLGANISLTDTMNLFYKLTKQYNKFKYLKKVADHIDLIANVPVRNAGTFAGNLMLKHRHTNFPSDIFLILETIEAQLQIVDINNKEYVITPLKFLKIDMSNKIIKKIIIPELDATQFYESYKIMPRAQNAHALVNAGYLLKIKENFTIQKAVIVYGWALKTLNEEISPDFDLADPAPIFRKNLAISLFYKYILSIAPAKFVSSSHLSGNKKLHRPVSVGTQDFETNKSLYPLSQPIPKIEAIYQTTGKLRFVLIFFCYYVYILGEAEYITDMPKLPNQLYAAFVMAKASPKKLRVLLHFLTKMIFPEKNTFTPKESGLPIEEEMFCSGTVQYHSQPVGIIFLLLMILLTKILFQKITQDKIIEPKSQGKNVKHVVEGDFYVSWQYHFHMETQCCNVIPKEDGLDMYAGTQWMDLAQNSAAAVLNIPANKINVVVRRLGGSFGAKIIRSALISSATALAAYKLKQPVKLWMPLETNMSVIGKRYPVYSHYEVTLDEKGVIQNLKNKFYYDQGSGGNEAVMFLTCDTYLGTYNTDTWYTDANIVNTDMHPSCYIRAPGK</sequence>
<keyword evidence="7" id="KW-0408">Iron</keyword>
<dbReference type="InterPro" id="IPR036318">
    <property type="entry name" value="FAD-bd_PCMH-like_sf"/>
</dbReference>
<keyword evidence="6" id="KW-0560">Oxidoreductase</keyword>
<reference evidence="12" key="1">
    <citation type="journal article" date="2023" name="Insect Mol. Biol.">
        <title>Genome sequencing provides insights into the evolution of gene families encoding plant cell wall-degrading enzymes in longhorned beetles.</title>
        <authorList>
            <person name="Shin N.R."/>
            <person name="Okamura Y."/>
            <person name="Kirsch R."/>
            <person name="Pauchet Y."/>
        </authorList>
    </citation>
    <scope>NUCLEOTIDE SEQUENCE</scope>
    <source>
        <strain evidence="12">MMC_N1</strain>
    </source>
</reference>
<dbReference type="SUPFAM" id="SSF54292">
    <property type="entry name" value="2Fe-2S ferredoxin-like"/>
    <property type="match status" value="1"/>
</dbReference>
<organism evidence="12 13">
    <name type="scientific">Molorchus minor</name>
    <dbReference type="NCBI Taxonomy" id="1323400"/>
    <lineage>
        <taxon>Eukaryota</taxon>
        <taxon>Metazoa</taxon>
        <taxon>Ecdysozoa</taxon>
        <taxon>Arthropoda</taxon>
        <taxon>Hexapoda</taxon>
        <taxon>Insecta</taxon>
        <taxon>Pterygota</taxon>
        <taxon>Neoptera</taxon>
        <taxon>Endopterygota</taxon>
        <taxon>Coleoptera</taxon>
        <taxon>Polyphaga</taxon>
        <taxon>Cucujiformia</taxon>
        <taxon>Chrysomeloidea</taxon>
        <taxon>Cerambycidae</taxon>
        <taxon>Lamiinae</taxon>
        <taxon>Monochamini</taxon>
        <taxon>Molorchus</taxon>
    </lineage>
</organism>
<proteinExistence type="predicted"/>
<dbReference type="InterPro" id="IPR036856">
    <property type="entry name" value="Ald_Oxase/Xan_DH_a/b_sf"/>
</dbReference>
<evidence type="ECO:0000259" key="10">
    <source>
        <dbReference type="PROSITE" id="PS51085"/>
    </source>
</evidence>
<evidence type="ECO:0000256" key="1">
    <source>
        <dbReference type="ARBA" id="ARBA00004275"/>
    </source>
</evidence>
<dbReference type="InterPro" id="IPR037165">
    <property type="entry name" value="AldOxase/xan_DH_Mopterin-bd_sf"/>
</dbReference>
<dbReference type="Pfam" id="PF00941">
    <property type="entry name" value="FAD_binding_5"/>
    <property type="match status" value="1"/>
</dbReference>
<evidence type="ECO:0000256" key="2">
    <source>
        <dbReference type="ARBA" id="ARBA00011738"/>
    </source>
</evidence>
<dbReference type="Gene3D" id="1.10.150.120">
    <property type="entry name" value="[2Fe-2S]-binding domain"/>
    <property type="match status" value="1"/>
</dbReference>
<keyword evidence="9" id="KW-0576">Peroxisome</keyword>
<evidence type="ECO:0000313" key="12">
    <source>
        <dbReference type="EMBL" id="KAJ8985873.1"/>
    </source>
</evidence>
<dbReference type="PANTHER" id="PTHR11908">
    <property type="entry name" value="XANTHINE DEHYDROGENASE"/>
    <property type="match status" value="1"/>
</dbReference>
<evidence type="ECO:0000256" key="9">
    <source>
        <dbReference type="ARBA" id="ARBA00023140"/>
    </source>
</evidence>
<dbReference type="Gene3D" id="3.30.365.10">
    <property type="entry name" value="Aldehyde oxidase/xanthine dehydrogenase, molybdopterin binding domain"/>
    <property type="match status" value="2"/>
</dbReference>
<evidence type="ECO:0000259" key="11">
    <source>
        <dbReference type="PROSITE" id="PS51387"/>
    </source>
</evidence>
<dbReference type="Pfam" id="PF01799">
    <property type="entry name" value="Fer2_2"/>
    <property type="match status" value="1"/>
</dbReference>
<dbReference type="InterPro" id="IPR016166">
    <property type="entry name" value="FAD-bd_PCMH"/>
</dbReference>
<name>A0ABQ9K5Z2_9CUCU</name>
<evidence type="ECO:0000313" key="13">
    <source>
        <dbReference type="Proteomes" id="UP001162164"/>
    </source>
</evidence>
<feature type="domain" description="FAD-binding PCMH-type" evidence="11">
    <location>
        <begin position="230"/>
        <end position="384"/>
    </location>
</feature>